<dbReference type="GO" id="GO:0005524">
    <property type="term" value="F:ATP binding"/>
    <property type="evidence" value="ECO:0007669"/>
    <property type="project" value="UniProtKB-UniRule"/>
</dbReference>
<dbReference type="InterPro" id="IPR003593">
    <property type="entry name" value="AAA+_ATPase"/>
</dbReference>
<dbReference type="STRING" id="229919.GCA_001050195_01841"/>
<evidence type="ECO:0000256" key="15">
    <source>
        <dbReference type="HAMAP-Rule" id="MF_01458"/>
    </source>
</evidence>
<feature type="active site" evidence="15">
    <location>
        <position position="427"/>
    </location>
</feature>
<evidence type="ECO:0000256" key="10">
    <source>
        <dbReference type="ARBA" id="ARBA00022840"/>
    </source>
</evidence>
<evidence type="ECO:0000313" key="18">
    <source>
        <dbReference type="EMBL" id="HCE18144.1"/>
    </source>
</evidence>
<comment type="similarity">
    <text evidence="16">Belongs to the AAA ATPase family.</text>
</comment>
<reference evidence="18 19" key="1">
    <citation type="journal article" date="2018" name="Nat. Biotechnol.">
        <title>A standardized bacterial taxonomy based on genome phylogeny substantially revises the tree of life.</title>
        <authorList>
            <person name="Parks D.H."/>
            <person name="Chuvochina M."/>
            <person name="Waite D.W."/>
            <person name="Rinke C."/>
            <person name="Skarshewski A."/>
            <person name="Chaumeil P.A."/>
            <person name="Hugenholtz P."/>
        </authorList>
    </citation>
    <scope>NUCLEOTIDE SEQUENCE [LARGE SCALE GENOMIC DNA]</scope>
    <source>
        <strain evidence="18">UBA8781</strain>
    </source>
</reference>
<keyword evidence="12 15" id="KW-0482">Metalloprotease</keyword>
<dbReference type="InterPro" id="IPR000642">
    <property type="entry name" value="Peptidase_M41"/>
</dbReference>
<feature type="binding site" evidence="15">
    <location>
        <position position="430"/>
    </location>
    <ligand>
        <name>Zn(2+)</name>
        <dbReference type="ChEBI" id="CHEBI:29105"/>
        <note>catalytic</note>
    </ligand>
</feature>
<gene>
    <name evidence="15" type="primary">ftsH</name>
    <name evidence="18" type="ORF">DEQ80_09825</name>
</gene>
<comment type="function">
    <text evidence="15">Acts as a processive, ATP-dependent zinc metallopeptidase for both cytoplasmic and membrane proteins. Plays a role in the quality control of integral membrane proteins.</text>
</comment>
<feature type="binding site" evidence="15">
    <location>
        <position position="426"/>
    </location>
    <ligand>
        <name>Zn(2+)</name>
        <dbReference type="ChEBI" id="CHEBI:29105"/>
        <note>catalytic</note>
    </ligand>
</feature>
<proteinExistence type="inferred from homology"/>
<evidence type="ECO:0000256" key="1">
    <source>
        <dbReference type="ARBA" id="ARBA00004370"/>
    </source>
</evidence>
<dbReference type="FunFam" id="1.10.8.60:FF:000001">
    <property type="entry name" value="ATP-dependent zinc metalloprotease FtsH"/>
    <property type="match status" value="1"/>
</dbReference>
<dbReference type="RefSeq" id="WP_062192575.1">
    <property type="nucleotide sequence ID" value="NZ_DF967965.1"/>
</dbReference>
<dbReference type="InterPro" id="IPR011546">
    <property type="entry name" value="Pept_M41_FtsH_extracell"/>
</dbReference>
<keyword evidence="3 15" id="KW-1003">Cell membrane</keyword>
<dbReference type="Pfam" id="PF01434">
    <property type="entry name" value="Peptidase_M41"/>
    <property type="match status" value="1"/>
</dbReference>
<dbReference type="FunFam" id="3.40.50.300:FF:000001">
    <property type="entry name" value="ATP-dependent zinc metalloprotease FtsH"/>
    <property type="match status" value="1"/>
</dbReference>
<dbReference type="Gene3D" id="1.20.58.760">
    <property type="entry name" value="Peptidase M41"/>
    <property type="match status" value="1"/>
</dbReference>
<dbReference type="SMART" id="SM00382">
    <property type="entry name" value="AAA"/>
    <property type="match status" value="1"/>
</dbReference>
<comment type="cofactor">
    <cofactor evidence="15">
        <name>Zn(2+)</name>
        <dbReference type="ChEBI" id="CHEBI:29105"/>
    </cofactor>
    <text evidence="15">Binds 1 zinc ion per subunit.</text>
</comment>
<dbReference type="PANTHER" id="PTHR23076">
    <property type="entry name" value="METALLOPROTEASE M41 FTSH"/>
    <property type="match status" value="1"/>
</dbReference>
<dbReference type="FunFam" id="1.20.58.760:FF:000001">
    <property type="entry name" value="ATP-dependent zinc metalloprotease FtsH"/>
    <property type="match status" value="1"/>
</dbReference>
<keyword evidence="13 15" id="KW-0472">Membrane</keyword>
<dbReference type="Gene3D" id="1.10.8.60">
    <property type="match status" value="1"/>
</dbReference>
<sequence>MNSRNQSYIIYVLLFIAIIAILVYQFTQQGNSQDVLTINEVAADLQAEKVARIVENENRLKVIYRDGTQRDSTIESNATFVEQMLSLGVKPDQLSPTKVKIEIKPPSAWLGLLTLLGYVLPFIVLAGVFFFIFRQAQGSNNAAMSFGKSRARMFTGDHPTVTFEDVAGVEEAKEELKEVVEFLREPQKFIQLGARIPKGVLLVGPPGTGKTLIAKAVSGEAGVPFFSISGSEFVEMFVGVGASRVRDLFDQAKRHSPCIVFVDEIDAVGRHRGAGLGGSHDEREQTLNQLLVEMDGFDTDTNIIIMAATNRPDILDPALLRPGRFDRRVVLDRPDMRGREAILKVHVKGKPLAPEVDLSIIARATPGFVGADLENLVNEAAILAARRNKKAIGQPEFEEAIERVIAGPERKSRLISEEEKRIVAYHEAGHAVVMNSLPEADPVQKVSIIARGMAGGYTLSLPEQDRTLMPRKKMLADLVGLLGGRAAEELVFDDITSGASNDIERVTQLARTMVTRLGMSEALGPMVYGQKEELIFLGREISEQRDYSEAVAEQIDREVRRLVNEAYAQAKSILMEHRDKLDAVAQRLLEVETLSREEFEKIFPPPVRKRGGVPSLVSNQN</sequence>
<comment type="subunit">
    <text evidence="15">Homohexamer.</text>
</comment>
<comment type="similarity">
    <text evidence="14 15">In the central section; belongs to the AAA ATPase family.</text>
</comment>
<dbReference type="PANTHER" id="PTHR23076:SF97">
    <property type="entry name" value="ATP-DEPENDENT ZINC METALLOPROTEASE YME1L1"/>
    <property type="match status" value="1"/>
</dbReference>
<dbReference type="GO" id="GO:0004176">
    <property type="term" value="F:ATP-dependent peptidase activity"/>
    <property type="evidence" value="ECO:0007669"/>
    <property type="project" value="InterPro"/>
</dbReference>
<dbReference type="InterPro" id="IPR027417">
    <property type="entry name" value="P-loop_NTPase"/>
</dbReference>
<comment type="subcellular location">
    <subcellularLocation>
        <location evidence="15">Cell membrane</location>
        <topology evidence="15">Multi-pass membrane protein</topology>
        <orientation evidence="15">Cytoplasmic side</orientation>
    </subcellularLocation>
    <subcellularLocation>
        <location evidence="1">Membrane</location>
    </subcellularLocation>
</comment>
<keyword evidence="6 15" id="KW-0479">Metal-binding</keyword>
<dbReference type="AlphaFoldDB" id="A0A3D1JI79"/>
<dbReference type="GO" id="GO:0005886">
    <property type="term" value="C:plasma membrane"/>
    <property type="evidence" value="ECO:0007669"/>
    <property type="project" value="UniProtKB-SubCell"/>
</dbReference>
<keyword evidence="5 15" id="KW-0812">Transmembrane</keyword>
<organism evidence="18 19">
    <name type="scientific">Anaerolinea thermolimosa</name>
    <dbReference type="NCBI Taxonomy" id="229919"/>
    <lineage>
        <taxon>Bacteria</taxon>
        <taxon>Bacillati</taxon>
        <taxon>Chloroflexota</taxon>
        <taxon>Anaerolineae</taxon>
        <taxon>Anaerolineales</taxon>
        <taxon>Anaerolineaceae</taxon>
        <taxon>Anaerolinea</taxon>
    </lineage>
</organism>
<evidence type="ECO:0000313" key="19">
    <source>
        <dbReference type="Proteomes" id="UP000264141"/>
    </source>
</evidence>
<accession>A0A3D1JI79</accession>
<dbReference type="OrthoDB" id="9809379at2"/>
<feature type="transmembrane region" description="Helical" evidence="15">
    <location>
        <begin position="108"/>
        <end position="133"/>
    </location>
</feature>
<evidence type="ECO:0000256" key="9">
    <source>
        <dbReference type="ARBA" id="ARBA00022833"/>
    </source>
</evidence>
<dbReference type="InterPro" id="IPR003959">
    <property type="entry name" value="ATPase_AAA_core"/>
</dbReference>
<dbReference type="InterPro" id="IPR037219">
    <property type="entry name" value="Peptidase_M41-like"/>
</dbReference>
<comment type="caution">
    <text evidence="18">The sequence shown here is derived from an EMBL/GenBank/DDBJ whole genome shotgun (WGS) entry which is preliminary data.</text>
</comment>
<evidence type="ECO:0000256" key="7">
    <source>
        <dbReference type="ARBA" id="ARBA00022741"/>
    </source>
</evidence>
<dbReference type="CDD" id="cd19501">
    <property type="entry name" value="RecA-like_FtsH"/>
    <property type="match status" value="1"/>
</dbReference>
<protein>
    <recommendedName>
        <fullName evidence="15">ATP-dependent zinc metalloprotease FtsH</fullName>
        <ecNumber evidence="15">3.4.24.-</ecNumber>
    </recommendedName>
</protein>
<evidence type="ECO:0000256" key="2">
    <source>
        <dbReference type="ARBA" id="ARBA00010044"/>
    </source>
</evidence>
<feature type="transmembrane region" description="Helical" evidence="15">
    <location>
        <begin position="6"/>
        <end position="24"/>
    </location>
</feature>
<dbReference type="Gene3D" id="3.40.50.300">
    <property type="entry name" value="P-loop containing nucleotide triphosphate hydrolases"/>
    <property type="match status" value="1"/>
</dbReference>
<dbReference type="Proteomes" id="UP000264141">
    <property type="component" value="Unassembled WGS sequence"/>
</dbReference>
<dbReference type="Pfam" id="PF00004">
    <property type="entry name" value="AAA"/>
    <property type="match status" value="1"/>
</dbReference>
<feature type="binding site" evidence="15">
    <location>
        <position position="502"/>
    </location>
    <ligand>
        <name>Zn(2+)</name>
        <dbReference type="ChEBI" id="CHEBI:29105"/>
        <note>catalytic</note>
    </ligand>
</feature>
<dbReference type="SUPFAM" id="SSF140990">
    <property type="entry name" value="FtsH protease domain-like"/>
    <property type="match status" value="1"/>
</dbReference>
<keyword evidence="11 15" id="KW-1133">Transmembrane helix</keyword>
<comment type="similarity">
    <text evidence="2 15">In the C-terminal section; belongs to the peptidase M41 family.</text>
</comment>
<evidence type="ECO:0000256" key="8">
    <source>
        <dbReference type="ARBA" id="ARBA00022801"/>
    </source>
</evidence>
<dbReference type="GO" id="GO:0008270">
    <property type="term" value="F:zinc ion binding"/>
    <property type="evidence" value="ECO:0007669"/>
    <property type="project" value="UniProtKB-UniRule"/>
</dbReference>
<dbReference type="HAMAP" id="MF_01458">
    <property type="entry name" value="FtsH"/>
    <property type="match status" value="1"/>
</dbReference>
<feature type="binding site" evidence="15">
    <location>
        <begin position="204"/>
        <end position="211"/>
    </location>
    <ligand>
        <name>ATP</name>
        <dbReference type="ChEBI" id="CHEBI:30616"/>
    </ligand>
</feature>
<keyword evidence="10 15" id="KW-0067">ATP-binding</keyword>
<dbReference type="NCBIfam" id="TIGR01241">
    <property type="entry name" value="FtsH_fam"/>
    <property type="match status" value="1"/>
</dbReference>
<dbReference type="PROSITE" id="PS00674">
    <property type="entry name" value="AAA"/>
    <property type="match status" value="1"/>
</dbReference>
<feature type="domain" description="AAA+ ATPase" evidence="17">
    <location>
        <begin position="196"/>
        <end position="335"/>
    </location>
</feature>
<evidence type="ECO:0000256" key="5">
    <source>
        <dbReference type="ARBA" id="ARBA00022692"/>
    </source>
</evidence>
<dbReference type="GO" id="GO:0030163">
    <property type="term" value="P:protein catabolic process"/>
    <property type="evidence" value="ECO:0007669"/>
    <property type="project" value="UniProtKB-UniRule"/>
</dbReference>
<dbReference type="EMBL" id="DPBP01000037">
    <property type="protein sequence ID" value="HCE18144.1"/>
    <property type="molecule type" value="Genomic_DNA"/>
</dbReference>
<evidence type="ECO:0000256" key="6">
    <source>
        <dbReference type="ARBA" id="ARBA00022723"/>
    </source>
</evidence>
<evidence type="ECO:0000256" key="16">
    <source>
        <dbReference type="RuleBase" id="RU003651"/>
    </source>
</evidence>
<evidence type="ECO:0000259" key="17">
    <source>
        <dbReference type="SMART" id="SM00382"/>
    </source>
</evidence>
<evidence type="ECO:0000256" key="4">
    <source>
        <dbReference type="ARBA" id="ARBA00022670"/>
    </source>
</evidence>
<dbReference type="GO" id="GO:0004222">
    <property type="term" value="F:metalloendopeptidase activity"/>
    <property type="evidence" value="ECO:0007669"/>
    <property type="project" value="InterPro"/>
</dbReference>
<dbReference type="Pfam" id="PF06480">
    <property type="entry name" value="FtsH_ext"/>
    <property type="match status" value="1"/>
</dbReference>
<evidence type="ECO:0000256" key="11">
    <source>
        <dbReference type="ARBA" id="ARBA00022989"/>
    </source>
</evidence>
<dbReference type="SUPFAM" id="SSF52540">
    <property type="entry name" value="P-loop containing nucleoside triphosphate hydrolases"/>
    <property type="match status" value="1"/>
</dbReference>
<keyword evidence="9 15" id="KW-0862">Zinc</keyword>
<evidence type="ECO:0000256" key="12">
    <source>
        <dbReference type="ARBA" id="ARBA00023049"/>
    </source>
</evidence>
<evidence type="ECO:0000256" key="13">
    <source>
        <dbReference type="ARBA" id="ARBA00023136"/>
    </source>
</evidence>
<evidence type="ECO:0000256" key="14">
    <source>
        <dbReference type="ARBA" id="ARBA00061570"/>
    </source>
</evidence>
<keyword evidence="7 15" id="KW-0547">Nucleotide-binding</keyword>
<dbReference type="GO" id="GO:0016887">
    <property type="term" value="F:ATP hydrolysis activity"/>
    <property type="evidence" value="ECO:0007669"/>
    <property type="project" value="UniProtKB-UniRule"/>
</dbReference>
<dbReference type="Pfam" id="PF17862">
    <property type="entry name" value="AAA_lid_3"/>
    <property type="match status" value="1"/>
</dbReference>
<dbReference type="InterPro" id="IPR003960">
    <property type="entry name" value="ATPase_AAA_CS"/>
</dbReference>
<dbReference type="GO" id="GO:0006508">
    <property type="term" value="P:proteolysis"/>
    <property type="evidence" value="ECO:0007669"/>
    <property type="project" value="UniProtKB-KW"/>
</dbReference>
<keyword evidence="4 15" id="KW-0645">Protease</keyword>
<dbReference type="EC" id="3.4.24.-" evidence="15"/>
<keyword evidence="8 15" id="KW-0378">Hydrolase</keyword>
<dbReference type="InterPro" id="IPR005936">
    <property type="entry name" value="FtsH"/>
</dbReference>
<name>A0A3D1JI79_9CHLR</name>
<evidence type="ECO:0000256" key="3">
    <source>
        <dbReference type="ARBA" id="ARBA00022475"/>
    </source>
</evidence>
<dbReference type="InterPro" id="IPR041569">
    <property type="entry name" value="AAA_lid_3"/>
</dbReference>